<organism evidence="1">
    <name type="scientific">Pithovirus LCPAC304</name>
    <dbReference type="NCBI Taxonomy" id="2506594"/>
    <lineage>
        <taxon>Viruses</taxon>
        <taxon>Pithoviruses</taxon>
    </lineage>
</organism>
<dbReference type="GO" id="GO:0016787">
    <property type="term" value="F:hydrolase activity"/>
    <property type="evidence" value="ECO:0007669"/>
    <property type="project" value="UniProtKB-KW"/>
</dbReference>
<sequence>MKNMLSRAEAIRKKRSAHTYRSVIHHLHWSKVRPPRAGVIPYIQTEKGLCFAFGLDTDFRELTDFGGGVSYKKDKTAVVGALREFREESLSVFEDLTVKDVSGCFVLYNTELMILFLRVHVNPKEKNAAFHEKLKDEETPEVCDIVWLGEQELCQSLDPKSRLIYVRVRDLLVGAGDFYPFLRDL</sequence>
<dbReference type="InterPro" id="IPR015797">
    <property type="entry name" value="NUDIX_hydrolase-like_dom_sf"/>
</dbReference>
<reference evidence="1" key="1">
    <citation type="journal article" date="2019" name="MBio">
        <title>Virus Genomes from Deep Sea Sediments Expand the Ocean Megavirome and Support Independent Origins of Viral Gigantism.</title>
        <authorList>
            <person name="Backstrom D."/>
            <person name="Yutin N."/>
            <person name="Jorgensen S.L."/>
            <person name="Dharamshi J."/>
            <person name="Homa F."/>
            <person name="Zaremba-Niedwiedzka K."/>
            <person name="Spang A."/>
            <person name="Wolf Y.I."/>
            <person name="Koonin E.V."/>
            <person name="Ettema T.J."/>
        </authorList>
    </citation>
    <scope>NUCLEOTIDE SEQUENCE</scope>
</reference>
<dbReference type="EMBL" id="MK500566">
    <property type="protein sequence ID" value="QBK91965.1"/>
    <property type="molecule type" value="Genomic_DNA"/>
</dbReference>
<proteinExistence type="predicted"/>
<dbReference type="SUPFAM" id="SSF55811">
    <property type="entry name" value="Nudix"/>
    <property type="match status" value="1"/>
</dbReference>
<evidence type="ECO:0000313" key="1">
    <source>
        <dbReference type="EMBL" id="QBK91965.1"/>
    </source>
</evidence>
<accession>A0A481Z8Z7</accession>
<gene>
    <name evidence="1" type="ORF">LCPAC304_03080</name>
</gene>
<keyword evidence="1" id="KW-0378">Hydrolase</keyword>
<name>A0A481Z8Z7_9VIRU</name>
<protein>
    <submittedName>
        <fullName evidence="1">NUDIX hydrolase</fullName>
    </submittedName>
</protein>